<keyword evidence="6" id="KW-1185">Reference proteome</keyword>
<dbReference type="Gene3D" id="1.10.10.10">
    <property type="entry name" value="Winged helix-like DNA-binding domain superfamily/Winged helix DNA-binding domain"/>
    <property type="match status" value="1"/>
</dbReference>
<dbReference type="PANTHER" id="PTHR30154">
    <property type="entry name" value="LEUCINE-RESPONSIVE REGULATORY PROTEIN"/>
    <property type="match status" value="1"/>
</dbReference>
<feature type="domain" description="HTH asnC-type" evidence="4">
    <location>
        <begin position="7"/>
        <end position="62"/>
    </location>
</feature>
<sequence>MKRRLSMDSIDQEILTILTQNSQLTNKKIGEKIHMTGQAVGNRILKLQEKGLIQHFSIKINYPYTQFVRIFMDTPQFNQFEQLANSYKEVEAVYKVSGQSCYMLICHFSQTSLSEFIEAISKWARYSVETVVADKTRTQES</sequence>
<dbReference type="InterPro" id="IPR019887">
    <property type="entry name" value="Tscrpt_reg_AsnC/Lrp_C"/>
</dbReference>
<accession>A0A430AGF6</accession>
<dbReference type="PANTHER" id="PTHR30154:SF55">
    <property type="entry name" value="HTH-TYPE TRANSCRIPTIONAL REGULATOR LRPB"/>
    <property type="match status" value="1"/>
</dbReference>
<dbReference type="GO" id="GO:0005829">
    <property type="term" value="C:cytosol"/>
    <property type="evidence" value="ECO:0007669"/>
    <property type="project" value="TreeGrafter"/>
</dbReference>
<dbReference type="InterPro" id="IPR019888">
    <property type="entry name" value="Tscrpt_reg_AsnC-like"/>
</dbReference>
<comment type="caution">
    <text evidence="5">The sequence shown here is derived from an EMBL/GenBank/DDBJ whole genome shotgun (WGS) entry which is preliminary data.</text>
</comment>
<dbReference type="Pfam" id="PF13404">
    <property type="entry name" value="HTH_AsnC-type"/>
    <property type="match status" value="1"/>
</dbReference>
<dbReference type="InterPro" id="IPR000485">
    <property type="entry name" value="AsnC-type_HTH_dom"/>
</dbReference>
<evidence type="ECO:0000313" key="6">
    <source>
        <dbReference type="Proteomes" id="UP000288669"/>
    </source>
</evidence>
<dbReference type="InterPro" id="IPR036390">
    <property type="entry name" value="WH_DNA-bd_sf"/>
</dbReference>
<keyword evidence="2" id="KW-0238">DNA-binding</keyword>
<dbReference type="GO" id="GO:0043200">
    <property type="term" value="P:response to amino acid"/>
    <property type="evidence" value="ECO:0007669"/>
    <property type="project" value="TreeGrafter"/>
</dbReference>
<dbReference type="InterPro" id="IPR011008">
    <property type="entry name" value="Dimeric_a/b-barrel"/>
</dbReference>
<evidence type="ECO:0000259" key="4">
    <source>
        <dbReference type="PROSITE" id="PS50956"/>
    </source>
</evidence>
<evidence type="ECO:0000313" key="5">
    <source>
        <dbReference type="EMBL" id="RSU07002.1"/>
    </source>
</evidence>
<keyword evidence="1" id="KW-0805">Transcription regulation</keyword>
<protein>
    <submittedName>
        <fullName evidence="5">AsnC family protein</fullName>
    </submittedName>
</protein>
<reference evidence="5 6" key="1">
    <citation type="submission" date="2017-05" db="EMBL/GenBank/DDBJ databases">
        <title>Vagococcus spp. assemblies.</title>
        <authorList>
            <person name="Gulvik C.A."/>
        </authorList>
    </citation>
    <scope>NUCLEOTIDE SEQUENCE [LARGE SCALE GENOMIC DNA]</scope>
    <source>
        <strain evidence="5 6">DSM 24756</strain>
    </source>
</reference>
<gene>
    <name evidence="5" type="ORF">CBF30_07005</name>
</gene>
<evidence type="ECO:0000256" key="3">
    <source>
        <dbReference type="ARBA" id="ARBA00023163"/>
    </source>
</evidence>
<dbReference type="InterPro" id="IPR036388">
    <property type="entry name" value="WH-like_DNA-bd_sf"/>
</dbReference>
<dbReference type="SUPFAM" id="SSF54909">
    <property type="entry name" value="Dimeric alpha+beta barrel"/>
    <property type="match status" value="1"/>
</dbReference>
<evidence type="ECO:0000256" key="2">
    <source>
        <dbReference type="ARBA" id="ARBA00023125"/>
    </source>
</evidence>
<name>A0A430AGF6_9ENTE</name>
<dbReference type="Proteomes" id="UP000288669">
    <property type="component" value="Unassembled WGS sequence"/>
</dbReference>
<dbReference type="SUPFAM" id="SSF46785">
    <property type="entry name" value="Winged helix' DNA-binding domain"/>
    <property type="match status" value="1"/>
</dbReference>
<proteinExistence type="predicted"/>
<organism evidence="5 6">
    <name type="scientific">Vagococcus entomophilus</name>
    <dbReference type="NCBI Taxonomy" id="1160095"/>
    <lineage>
        <taxon>Bacteria</taxon>
        <taxon>Bacillati</taxon>
        <taxon>Bacillota</taxon>
        <taxon>Bacilli</taxon>
        <taxon>Lactobacillales</taxon>
        <taxon>Enterococcaceae</taxon>
        <taxon>Vagococcus</taxon>
    </lineage>
</organism>
<dbReference type="Pfam" id="PF01037">
    <property type="entry name" value="AsnC_trans_reg"/>
    <property type="match status" value="1"/>
</dbReference>
<dbReference type="GO" id="GO:0043565">
    <property type="term" value="F:sequence-specific DNA binding"/>
    <property type="evidence" value="ECO:0007669"/>
    <property type="project" value="InterPro"/>
</dbReference>
<dbReference type="PROSITE" id="PS50956">
    <property type="entry name" value="HTH_ASNC_2"/>
    <property type="match status" value="1"/>
</dbReference>
<keyword evidence="3" id="KW-0804">Transcription</keyword>
<dbReference type="SMART" id="SM00344">
    <property type="entry name" value="HTH_ASNC"/>
    <property type="match status" value="1"/>
</dbReference>
<dbReference type="Gene3D" id="3.30.70.920">
    <property type="match status" value="1"/>
</dbReference>
<dbReference type="PRINTS" id="PR00033">
    <property type="entry name" value="HTHASNC"/>
</dbReference>
<dbReference type="AlphaFoldDB" id="A0A430AGF6"/>
<dbReference type="EMBL" id="NGJZ01000002">
    <property type="protein sequence ID" value="RSU07002.1"/>
    <property type="molecule type" value="Genomic_DNA"/>
</dbReference>
<evidence type="ECO:0000256" key="1">
    <source>
        <dbReference type="ARBA" id="ARBA00023015"/>
    </source>
</evidence>